<accession>A0A2I0X1D6</accession>
<keyword evidence="2" id="KW-1185">Reference proteome</keyword>
<dbReference type="Proteomes" id="UP000233837">
    <property type="component" value="Unassembled WGS sequence"/>
</dbReference>
<name>A0A2I0X1D6_9ASPA</name>
<reference evidence="1 2" key="2">
    <citation type="journal article" date="2017" name="Nature">
        <title>The Apostasia genome and the evolution of orchids.</title>
        <authorList>
            <person name="Zhang G.Q."/>
            <person name="Liu K.W."/>
            <person name="Li Z."/>
            <person name="Lohaus R."/>
            <person name="Hsiao Y.Y."/>
            <person name="Niu S.C."/>
            <person name="Wang J.Y."/>
            <person name="Lin Y.C."/>
            <person name="Xu Q."/>
            <person name="Chen L.J."/>
            <person name="Yoshida K."/>
            <person name="Fujiwara S."/>
            <person name="Wang Z.W."/>
            <person name="Zhang Y.Q."/>
            <person name="Mitsuda N."/>
            <person name="Wang M."/>
            <person name="Liu G.H."/>
            <person name="Pecoraro L."/>
            <person name="Huang H.X."/>
            <person name="Xiao X.J."/>
            <person name="Lin M."/>
            <person name="Wu X.Y."/>
            <person name="Wu W.L."/>
            <person name="Chen Y.Y."/>
            <person name="Chang S.B."/>
            <person name="Sakamoto S."/>
            <person name="Ohme-Takagi M."/>
            <person name="Yagi M."/>
            <person name="Zeng S.J."/>
            <person name="Shen C.Y."/>
            <person name="Yeh C.M."/>
            <person name="Luo Y.B."/>
            <person name="Tsai W.C."/>
            <person name="Van de Peer Y."/>
            <person name="Liu Z.J."/>
        </authorList>
    </citation>
    <scope>NUCLEOTIDE SEQUENCE [LARGE SCALE GENOMIC DNA]</scope>
    <source>
        <tissue evidence="1">The whole plant</tissue>
    </source>
</reference>
<evidence type="ECO:0000313" key="1">
    <source>
        <dbReference type="EMBL" id="PKU81726.1"/>
    </source>
</evidence>
<sequence length="72" mass="8179">MVAKGGSELGDHSFIKDFHFVIFNCVNMESNKLVDLCASYACISSFIWDDVVMNKIPPFINLLKEESDAFRM</sequence>
<dbReference type="EMBL" id="KZ502224">
    <property type="protein sequence ID" value="PKU81726.1"/>
    <property type="molecule type" value="Genomic_DNA"/>
</dbReference>
<reference evidence="1 2" key="1">
    <citation type="journal article" date="2016" name="Sci. Rep.">
        <title>The Dendrobium catenatum Lindl. genome sequence provides insights into polysaccharide synthase, floral development and adaptive evolution.</title>
        <authorList>
            <person name="Zhang G.Q."/>
            <person name="Xu Q."/>
            <person name="Bian C."/>
            <person name="Tsai W.C."/>
            <person name="Yeh C.M."/>
            <person name="Liu K.W."/>
            <person name="Yoshida K."/>
            <person name="Zhang L.S."/>
            <person name="Chang S.B."/>
            <person name="Chen F."/>
            <person name="Shi Y."/>
            <person name="Su Y.Y."/>
            <person name="Zhang Y.Q."/>
            <person name="Chen L.J."/>
            <person name="Yin Y."/>
            <person name="Lin M."/>
            <person name="Huang H."/>
            <person name="Deng H."/>
            <person name="Wang Z.W."/>
            <person name="Zhu S.L."/>
            <person name="Zhao X."/>
            <person name="Deng C."/>
            <person name="Niu S.C."/>
            <person name="Huang J."/>
            <person name="Wang M."/>
            <person name="Liu G.H."/>
            <person name="Yang H.J."/>
            <person name="Xiao X.J."/>
            <person name="Hsiao Y.Y."/>
            <person name="Wu W.L."/>
            <person name="Chen Y.Y."/>
            <person name="Mitsuda N."/>
            <person name="Ohme-Takagi M."/>
            <person name="Luo Y.B."/>
            <person name="Van de Peer Y."/>
            <person name="Liu Z.J."/>
        </authorList>
    </citation>
    <scope>NUCLEOTIDE SEQUENCE [LARGE SCALE GENOMIC DNA]</scope>
    <source>
        <tissue evidence="1">The whole plant</tissue>
    </source>
</reference>
<organism evidence="1 2">
    <name type="scientific">Dendrobium catenatum</name>
    <dbReference type="NCBI Taxonomy" id="906689"/>
    <lineage>
        <taxon>Eukaryota</taxon>
        <taxon>Viridiplantae</taxon>
        <taxon>Streptophyta</taxon>
        <taxon>Embryophyta</taxon>
        <taxon>Tracheophyta</taxon>
        <taxon>Spermatophyta</taxon>
        <taxon>Magnoliopsida</taxon>
        <taxon>Liliopsida</taxon>
        <taxon>Asparagales</taxon>
        <taxon>Orchidaceae</taxon>
        <taxon>Epidendroideae</taxon>
        <taxon>Malaxideae</taxon>
        <taxon>Dendrobiinae</taxon>
        <taxon>Dendrobium</taxon>
    </lineage>
</organism>
<proteinExistence type="predicted"/>
<protein>
    <submittedName>
        <fullName evidence="1">Uncharacterized protein</fullName>
    </submittedName>
</protein>
<dbReference type="AlphaFoldDB" id="A0A2I0X1D6"/>
<evidence type="ECO:0000313" key="2">
    <source>
        <dbReference type="Proteomes" id="UP000233837"/>
    </source>
</evidence>
<gene>
    <name evidence="1" type="ORF">MA16_Dca023784</name>
</gene>